<dbReference type="PANTHER" id="PTHR34123:SF3">
    <property type="entry name" value="SNOAL-LIKE DOMAIN-CONTAINING PROTEIN"/>
    <property type="match status" value="1"/>
</dbReference>
<gene>
    <name evidence="2" type="ORF">CBR_g23482</name>
</gene>
<dbReference type="STRING" id="69332.A0A388L4B8"/>
<feature type="region of interest" description="Disordered" evidence="1">
    <location>
        <begin position="89"/>
        <end position="111"/>
    </location>
</feature>
<comment type="caution">
    <text evidence="2">The sequence shown here is derived from an EMBL/GenBank/DDBJ whole genome shotgun (WGS) entry which is preliminary data.</text>
</comment>
<feature type="compositionally biased region" description="Low complexity" evidence="1">
    <location>
        <begin position="91"/>
        <end position="111"/>
    </location>
</feature>
<dbReference type="Gene3D" id="3.10.450.50">
    <property type="match status" value="1"/>
</dbReference>
<dbReference type="InterPro" id="IPR018790">
    <property type="entry name" value="DUF2358"/>
</dbReference>
<dbReference type="Pfam" id="PF10184">
    <property type="entry name" value="DUF2358"/>
    <property type="match status" value="1"/>
</dbReference>
<organism evidence="2 3">
    <name type="scientific">Chara braunii</name>
    <name type="common">Braun's stonewort</name>
    <dbReference type="NCBI Taxonomy" id="69332"/>
    <lineage>
        <taxon>Eukaryota</taxon>
        <taxon>Viridiplantae</taxon>
        <taxon>Streptophyta</taxon>
        <taxon>Charophyceae</taxon>
        <taxon>Charales</taxon>
        <taxon>Characeae</taxon>
        <taxon>Chara</taxon>
    </lineage>
</organism>
<keyword evidence="3" id="KW-1185">Reference proteome</keyword>
<dbReference type="Gramene" id="GBG77155">
    <property type="protein sequence ID" value="GBG77155"/>
    <property type="gene ID" value="CBR_g23482"/>
</dbReference>
<dbReference type="PANTHER" id="PTHR34123">
    <property type="entry name" value="OS04G0578200 PROTEIN"/>
    <property type="match status" value="1"/>
</dbReference>
<dbReference type="InterPro" id="IPR032710">
    <property type="entry name" value="NTF2-like_dom_sf"/>
</dbReference>
<reference evidence="2 3" key="1">
    <citation type="journal article" date="2018" name="Cell">
        <title>The Chara Genome: Secondary Complexity and Implications for Plant Terrestrialization.</title>
        <authorList>
            <person name="Nishiyama T."/>
            <person name="Sakayama H."/>
            <person name="Vries J.D."/>
            <person name="Buschmann H."/>
            <person name="Saint-Marcoux D."/>
            <person name="Ullrich K.K."/>
            <person name="Haas F.B."/>
            <person name="Vanderstraeten L."/>
            <person name="Becker D."/>
            <person name="Lang D."/>
            <person name="Vosolsobe S."/>
            <person name="Rombauts S."/>
            <person name="Wilhelmsson P.K.I."/>
            <person name="Janitza P."/>
            <person name="Kern R."/>
            <person name="Heyl A."/>
            <person name="Rumpler F."/>
            <person name="Villalobos L.I.A.C."/>
            <person name="Clay J.M."/>
            <person name="Skokan R."/>
            <person name="Toyoda A."/>
            <person name="Suzuki Y."/>
            <person name="Kagoshima H."/>
            <person name="Schijlen E."/>
            <person name="Tajeshwar N."/>
            <person name="Catarino B."/>
            <person name="Hetherington A.J."/>
            <person name="Saltykova A."/>
            <person name="Bonnot C."/>
            <person name="Breuninger H."/>
            <person name="Symeonidi A."/>
            <person name="Radhakrishnan G.V."/>
            <person name="Van Nieuwerburgh F."/>
            <person name="Deforce D."/>
            <person name="Chang C."/>
            <person name="Karol K.G."/>
            <person name="Hedrich R."/>
            <person name="Ulvskov P."/>
            <person name="Glockner G."/>
            <person name="Delwiche C.F."/>
            <person name="Petrasek J."/>
            <person name="Van de Peer Y."/>
            <person name="Friml J."/>
            <person name="Beilby M."/>
            <person name="Dolan L."/>
            <person name="Kohara Y."/>
            <person name="Sugano S."/>
            <person name="Fujiyama A."/>
            <person name="Delaux P.-M."/>
            <person name="Quint M."/>
            <person name="TheiBen G."/>
            <person name="Hagemann M."/>
            <person name="Harholt J."/>
            <person name="Dunand C."/>
            <person name="Zachgo S."/>
            <person name="Langdale J."/>
            <person name="Maumus F."/>
            <person name="Straeten D.V.D."/>
            <person name="Gould S.B."/>
            <person name="Rensing S.A."/>
        </authorList>
    </citation>
    <scope>NUCLEOTIDE SEQUENCE [LARGE SCALE GENOMIC DNA]</scope>
    <source>
        <strain evidence="2 3">S276</strain>
    </source>
</reference>
<sequence length="411" mass="44629">MAVARLAGSDVIGRRALDLRATGIADLGRAEDVPSRPRQSGQERCIVSRSVPSALVPDCPTWREKPVDGKVDRVSRIFFLRNGAEEREPASASLSSSYRSSSSSSSSSRRSLSLQQPVSCPSFAGEQLPVGATAAICQRTGGACHSSLIEQKFHPQTSRRPWQGQALSSGSTRSCLDRLEVNENTLRRDEKSSSSSMEGCVLPPHGPAADDLLVPIKAKREEQATMSFDRRSLMAMVVSGGLGVLLDTSLDTMTGGTALATPLETPSGNGKRKHLPLEEIKSIIECDIKEGKYLLTGDLTKEVYTDDCRFEDPTNVTIGVDRYVQTVKTLFDPDSSIFEFRSIAVSGENTIDAAWVLGGVLKFPWRPHISPVNGVTRYTINDDGLVAIHSEVWDVSPLKALLESFTPYFGK</sequence>
<protein>
    <submittedName>
        <fullName evidence="2">Uncharacterized protein</fullName>
    </submittedName>
</protein>
<name>A0A388L4B8_CHABU</name>
<evidence type="ECO:0000313" key="3">
    <source>
        <dbReference type="Proteomes" id="UP000265515"/>
    </source>
</evidence>
<evidence type="ECO:0000313" key="2">
    <source>
        <dbReference type="EMBL" id="GBG77155.1"/>
    </source>
</evidence>
<dbReference type="EMBL" id="BFEA01000261">
    <property type="protein sequence ID" value="GBG77155.1"/>
    <property type="molecule type" value="Genomic_DNA"/>
</dbReference>
<evidence type="ECO:0000256" key="1">
    <source>
        <dbReference type="SAM" id="MobiDB-lite"/>
    </source>
</evidence>
<dbReference type="AlphaFoldDB" id="A0A388L4B8"/>
<dbReference type="SUPFAM" id="SSF54427">
    <property type="entry name" value="NTF2-like"/>
    <property type="match status" value="1"/>
</dbReference>
<dbReference type="Proteomes" id="UP000265515">
    <property type="component" value="Unassembled WGS sequence"/>
</dbReference>
<proteinExistence type="predicted"/>
<accession>A0A388L4B8</accession>
<dbReference type="OrthoDB" id="348976at2759"/>